<dbReference type="Proteomes" id="UP000183832">
    <property type="component" value="Unassembled WGS sequence"/>
</dbReference>
<organism evidence="1 2">
    <name type="scientific">Clunio marinus</name>
    <dbReference type="NCBI Taxonomy" id="568069"/>
    <lineage>
        <taxon>Eukaryota</taxon>
        <taxon>Metazoa</taxon>
        <taxon>Ecdysozoa</taxon>
        <taxon>Arthropoda</taxon>
        <taxon>Hexapoda</taxon>
        <taxon>Insecta</taxon>
        <taxon>Pterygota</taxon>
        <taxon>Neoptera</taxon>
        <taxon>Endopterygota</taxon>
        <taxon>Diptera</taxon>
        <taxon>Nematocera</taxon>
        <taxon>Chironomoidea</taxon>
        <taxon>Chironomidae</taxon>
        <taxon>Clunio</taxon>
    </lineage>
</organism>
<dbReference type="AlphaFoldDB" id="A0A1J1J465"/>
<protein>
    <submittedName>
        <fullName evidence="1">CLUMA_CG020188, isoform A</fullName>
    </submittedName>
</protein>
<proteinExistence type="predicted"/>
<keyword evidence="2" id="KW-1185">Reference proteome</keyword>
<sequence>MINEISSLCIPIASDGFLKYNESKDDSINGSKDFFILPDTFREILNQQNVSKYHGASKSNRNCVMFNK</sequence>
<evidence type="ECO:0000313" key="1">
    <source>
        <dbReference type="EMBL" id="CRL07205.1"/>
    </source>
</evidence>
<evidence type="ECO:0000313" key="2">
    <source>
        <dbReference type="Proteomes" id="UP000183832"/>
    </source>
</evidence>
<accession>A0A1J1J465</accession>
<name>A0A1J1J465_9DIPT</name>
<reference evidence="1 2" key="1">
    <citation type="submission" date="2015-04" db="EMBL/GenBank/DDBJ databases">
        <authorList>
            <person name="Syromyatnikov M.Y."/>
            <person name="Popov V.N."/>
        </authorList>
    </citation>
    <scope>NUCLEOTIDE SEQUENCE [LARGE SCALE GENOMIC DNA]</scope>
</reference>
<gene>
    <name evidence="1" type="ORF">CLUMA_CG020188</name>
</gene>
<dbReference type="EMBL" id="CVRI01000070">
    <property type="protein sequence ID" value="CRL07205.1"/>
    <property type="molecule type" value="Genomic_DNA"/>
</dbReference>